<protein>
    <submittedName>
        <fullName evidence="7">Transcription factor bHLH115-like isoform X1</fullName>
    </submittedName>
</protein>
<dbReference type="AlphaFoldDB" id="A0AB40C923"/>
<sequence length="225" mass="25236">MGSYHNLDGGWLAEYGLEDEDTLVDFIWPDATVASAILEFDVSQKMDSLLENNCTKKRTRVESCCAAPATKACREKMRRIRLNDRFAELCSILDPKKPPAKADKVAILSDANHLLNQLRLEAQKLKESNEALQVSLKNLKAEKVELRDEKVRLKAEKERMEKILRSISIAPHSLHPVASVQAAAFTACTKALPYPTYNTPMGMWQWIHPAALDTSQDPVLRPPVA</sequence>
<dbReference type="GO" id="GO:0046983">
    <property type="term" value="F:protein dimerization activity"/>
    <property type="evidence" value="ECO:0007669"/>
    <property type="project" value="InterPro"/>
</dbReference>
<dbReference type="SUPFAM" id="SSF47459">
    <property type="entry name" value="HLH, helix-loop-helix DNA-binding domain"/>
    <property type="match status" value="1"/>
</dbReference>
<dbReference type="GO" id="GO:0003700">
    <property type="term" value="F:DNA-binding transcription factor activity"/>
    <property type="evidence" value="ECO:0007669"/>
    <property type="project" value="InterPro"/>
</dbReference>
<gene>
    <name evidence="7" type="primary">LOC120273691</name>
</gene>
<reference evidence="7" key="1">
    <citation type="submission" date="2025-08" db="UniProtKB">
        <authorList>
            <consortium name="RefSeq"/>
        </authorList>
    </citation>
    <scope>IDENTIFICATION</scope>
</reference>
<organism evidence="6 7">
    <name type="scientific">Dioscorea cayennensis subsp. rotundata</name>
    <name type="common">White Guinea yam</name>
    <name type="synonym">Dioscorea rotundata</name>
    <dbReference type="NCBI Taxonomy" id="55577"/>
    <lineage>
        <taxon>Eukaryota</taxon>
        <taxon>Viridiplantae</taxon>
        <taxon>Streptophyta</taxon>
        <taxon>Embryophyta</taxon>
        <taxon>Tracheophyta</taxon>
        <taxon>Spermatophyta</taxon>
        <taxon>Magnoliopsida</taxon>
        <taxon>Liliopsida</taxon>
        <taxon>Dioscoreales</taxon>
        <taxon>Dioscoreaceae</taxon>
        <taxon>Dioscorea</taxon>
    </lineage>
</organism>
<dbReference type="RefSeq" id="XP_039136313.1">
    <property type="nucleotide sequence ID" value="XM_039280379.1"/>
</dbReference>
<dbReference type="Gene3D" id="4.10.280.10">
    <property type="entry name" value="Helix-loop-helix DNA-binding domain"/>
    <property type="match status" value="1"/>
</dbReference>
<feature type="domain" description="BHLH" evidence="5">
    <location>
        <begin position="66"/>
        <end position="118"/>
    </location>
</feature>
<evidence type="ECO:0000256" key="1">
    <source>
        <dbReference type="ARBA" id="ARBA00005510"/>
    </source>
</evidence>
<dbReference type="InterPro" id="IPR036638">
    <property type="entry name" value="HLH_DNA-bd_sf"/>
</dbReference>
<feature type="coiled-coil region" evidence="4">
    <location>
        <begin position="108"/>
        <end position="166"/>
    </location>
</feature>
<evidence type="ECO:0000256" key="3">
    <source>
        <dbReference type="ARBA" id="ARBA00023163"/>
    </source>
</evidence>
<evidence type="ECO:0000313" key="7">
    <source>
        <dbReference type="RefSeq" id="XP_039136313.1"/>
    </source>
</evidence>
<dbReference type="GeneID" id="120273691"/>
<dbReference type="PANTHER" id="PTHR46133:SF8">
    <property type="entry name" value="TRANSCRIPTION FACTOR ILR3-LIKE"/>
    <property type="match status" value="1"/>
</dbReference>
<evidence type="ECO:0000256" key="4">
    <source>
        <dbReference type="SAM" id="Coils"/>
    </source>
</evidence>
<keyword evidence="6" id="KW-1185">Reference proteome</keyword>
<dbReference type="InterPro" id="IPR011598">
    <property type="entry name" value="bHLH_dom"/>
</dbReference>
<dbReference type="GO" id="GO:0006879">
    <property type="term" value="P:intracellular iron ion homeostasis"/>
    <property type="evidence" value="ECO:0007669"/>
    <property type="project" value="InterPro"/>
</dbReference>
<dbReference type="PANTHER" id="PTHR46133">
    <property type="entry name" value="BHLH TRANSCRIPTION FACTOR"/>
    <property type="match status" value="1"/>
</dbReference>
<keyword evidence="3" id="KW-0804">Transcription</keyword>
<proteinExistence type="inferred from homology"/>
<evidence type="ECO:0000259" key="5">
    <source>
        <dbReference type="PROSITE" id="PS50888"/>
    </source>
</evidence>
<keyword evidence="2" id="KW-0805">Transcription regulation</keyword>
<dbReference type="Pfam" id="PF00010">
    <property type="entry name" value="HLH"/>
    <property type="match status" value="1"/>
</dbReference>
<name>A0AB40C923_DIOCR</name>
<evidence type="ECO:0000313" key="6">
    <source>
        <dbReference type="Proteomes" id="UP001515500"/>
    </source>
</evidence>
<evidence type="ECO:0000256" key="2">
    <source>
        <dbReference type="ARBA" id="ARBA00023015"/>
    </source>
</evidence>
<dbReference type="PROSITE" id="PS50888">
    <property type="entry name" value="BHLH"/>
    <property type="match status" value="1"/>
</dbReference>
<keyword evidence="4" id="KW-0175">Coiled coil</keyword>
<dbReference type="SMART" id="SM00353">
    <property type="entry name" value="HLH"/>
    <property type="match status" value="1"/>
</dbReference>
<accession>A0AB40C923</accession>
<dbReference type="InterPro" id="IPR044818">
    <property type="entry name" value="ILR3-like"/>
</dbReference>
<comment type="similarity">
    <text evidence="1">Belongs to the bHLH protein family.</text>
</comment>
<dbReference type="Proteomes" id="UP001515500">
    <property type="component" value="Chromosome 12"/>
</dbReference>